<dbReference type="GO" id="GO:0003827">
    <property type="term" value="F:alpha-1,3-mannosylglycoprotein 2-beta-N-acetylglucosaminyltransferase activity"/>
    <property type="evidence" value="ECO:0007669"/>
    <property type="project" value="UniProtKB-UniRule"/>
</dbReference>
<reference evidence="14" key="1">
    <citation type="submission" date="2021-02" db="EMBL/GenBank/DDBJ databases">
        <authorList>
            <person name="Nowell W R."/>
        </authorList>
    </citation>
    <scope>NUCLEOTIDE SEQUENCE</scope>
</reference>
<evidence type="ECO:0000313" key="14">
    <source>
        <dbReference type="EMBL" id="CAF1479582.1"/>
    </source>
</evidence>
<dbReference type="GO" id="GO:0030145">
    <property type="term" value="F:manganese ion binding"/>
    <property type="evidence" value="ECO:0007669"/>
    <property type="project" value="UniProtKB-UniRule"/>
</dbReference>
<keyword evidence="8" id="KW-1133">Transmembrane helix</keyword>
<evidence type="ECO:0000256" key="3">
    <source>
        <dbReference type="ARBA" id="ARBA00022676"/>
    </source>
</evidence>
<sequence>FWNDWMRLPEQRRDGACIRPEISRTVISPESQKTSRIDACPVITIFDLSHLKNDMKCAQLCHSNNKEFVAIVDTLEIMNDLKIYSDKDIEKSKIRLEQFDLGSKESDIVENIEFDLPPLESQDLNEYFEIIPRKQSKPYISLINQLIKTHILPKPTQWKYAKRWTKISLHIMYSGFTHAQRMQYQAFEKDSSLKINEKDDVLKENDLDKNSSNNLVSIHKLYCKPRGVPLGKPMQQVFIDGNIFHVRKHFQTKRFSSENIFCRFC</sequence>
<protein>
    <recommendedName>
        <fullName evidence="12">Alpha-1,3-mannosyl-glycoprotein 2-beta-N-acetylglucosaminyltransferase</fullName>
        <shortName evidence="12">GNT-I</shortName>
        <shortName evidence="12">GlcNAc-T I</shortName>
        <ecNumber evidence="12">2.4.1.101</ecNumber>
    </recommendedName>
    <alternativeName>
        <fullName evidence="12">N-glycosyl-oligosaccharide-glycoprotein N-acetylglucosaminyltransferase I</fullName>
    </alternativeName>
</protein>
<evidence type="ECO:0000256" key="1">
    <source>
        <dbReference type="ARBA" id="ARBA00004323"/>
    </source>
</evidence>
<dbReference type="GO" id="GO:0003887">
    <property type="term" value="F:DNA-directed DNA polymerase activity"/>
    <property type="evidence" value="ECO:0007669"/>
    <property type="project" value="TreeGrafter"/>
</dbReference>
<dbReference type="PANTHER" id="PTHR10267:SF0">
    <property type="entry name" value="DNA POLYMERASE SUBUNIT GAMMA-1"/>
    <property type="match status" value="1"/>
</dbReference>
<dbReference type="GO" id="GO:0003677">
    <property type="term" value="F:DNA binding"/>
    <property type="evidence" value="ECO:0007669"/>
    <property type="project" value="InterPro"/>
</dbReference>
<dbReference type="GO" id="GO:0005760">
    <property type="term" value="C:gamma DNA polymerase complex"/>
    <property type="evidence" value="ECO:0007669"/>
    <property type="project" value="InterPro"/>
</dbReference>
<evidence type="ECO:0000256" key="12">
    <source>
        <dbReference type="RuleBase" id="RU368119"/>
    </source>
</evidence>
<keyword evidence="7 12" id="KW-0735">Signal-anchor</keyword>
<dbReference type="EMBL" id="CAJNOH010008417">
    <property type="protein sequence ID" value="CAF1479582.1"/>
    <property type="molecule type" value="Genomic_DNA"/>
</dbReference>
<evidence type="ECO:0000256" key="10">
    <source>
        <dbReference type="ARBA" id="ARBA00023136"/>
    </source>
</evidence>
<evidence type="ECO:0000256" key="9">
    <source>
        <dbReference type="ARBA" id="ARBA00023034"/>
    </source>
</evidence>
<keyword evidence="9 12" id="KW-0333">Golgi apparatus</keyword>
<evidence type="ECO:0000256" key="7">
    <source>
        <dbReference type="ARBA" id="ARBA00022968"/>
    </source>
</evidence>
<keyword evidence="10" id="KW-0472">Membrane</keyword>
<feature type="non-terminal residue" evidence="14">
    <location>
        <position position="1"/>
    </location>
</feature>
<evidence type="ECO:0000256" key="2">
    <source>
        <dbReference type="ARBA" id="ARBA00004922"/>
    </source>
</evidence>
<dbReference type="GO" id="GO:0000139">
    <property type="term" value="C:Golgi membrane"/>
    <property type="evidence" value="ECO:0007669"/>
    <property type="project" value="UniProtKB-SubCell"/>
</dbReference>
<comment type="similarity">
    <text evidence="12">Belongs to the glycosyltransferase 13 family.</text>
</comment>
<evidence type="ECO:0000256" key="5">
    <source>
        <dbReference type="ARBA" id="ARBA00022692"/>
    </source>
</evidence>
<evidence type="ECO:0000259" key="13">
    <source>
        <dbReference type="Pfam" id="PF18136"/>
    </source>
</evidence>
<dbReference type="Pfam" id="PF03071">
    <property type="entry name" value="GNT-I"/>
    <property type="match status" value="1"/>
</dbReference>
<dbReference type="Proteomes" id="UP000663854">
    <property type="component" value="Unassembled WGS sequence"/>
</dbReference>
<feature type="domain" description="DNA mitochondrial polymerase exonuclease" evidence="13">
    <location>
        <begin position="111"/>
        <end position="166"/>
    </location>
</feature>
<comment type="pathway">
    <text evidence="2 12">Protein modification; protein glycosylation.</text>
</comment>
<gene>
    <name evidence="15" type="ORF">JXQ802_LOCUS54117</name>
    <name evidence="14" type="ORF">PYM288_LOCUS37698</name>
</gene>
<comment type="function">
    <text evidence="12">Initiates complex N-linked carbohydrate formation. Essential for the conversion of high-mannose to hybrid and complex N-glycans.</text>
</comment>
<dbReference type="EC" id="2.4.1.101" evidence="12"/>
<dbReference type="InterPro" id="IPR002297">
    <property type="entry name" value="DNA-dir_DNA_pol_A_mt"/>
</dbReference>
<accession>A0A815RM29</accession>
<evidence type="ECO:0000256" key="4">
    <source>
        <dbReference type="ARBA" id="ARBA00022679"/>
    </source>
</evidence>
<evidence type="ECO:0000256" key="6">
    <source>
        <dbReference type="ARBA" id="ARBA00022723"/>
    </source>
</evidence>
<dbReference type="GO" id="GO:0008408">
    <property type="term" value="F:3'-5' exonuclease activity"/>
    <property type="evidence" value="ECO:0007669"/>
    <property type="project" value="TreeGrafter"/>
</dbReference>
<dbReference type="PANTHER" id="PTHR10267">
    <property type="entry name" value="DNA POLYMERASE SUBUNIT GAMMA-1"/>
    <property type="match status" value="1"/>
</dbReference>
<evidence type="ECO:0000313" key="15">
    <source>
        <dbReference type="EMBL" id="CAF1647597.1"/>
    </source>
</evidence>
<feature type="domain" description="DNA mitochondrial polymerase exonuclease" evidence="13">
    <location>
        <begin position="167"/>
        <end position="252"/>
    </location>
</feature>
<keyword evidence="4" id="KW-0808">Transferase</keyword>
<dbReference type="Proteomes" id="UP000663870">
    <property type="component" value="Unassembled WGS sequence"/>
</dbReference>
<comment type="cofactor">
    <cofactor evidence="12">
        <name>Mn(2+)</name>
        <dbReference type="ChEBI" id="CHEBI:29035"/>
    </cofactor>
    <text evidence="12">The cofactor is mostly bound to the substrate.</text>
</comment>
<keyword evidence="3 12" id="KW-0328">Glycosyltransferase</keyword>
<keyword evidence="11 12" id="KW-0464">Manganese</keyword>
<evidence type="ECO:0000313" key="17">
    <source>
        <dbReference type="Proteomes" id="UP000663870"/>
    </source>
</evidence>
<keyword evidence="5" id="KW-0812">Transmembrane</keyword>
<keyword evidence="17" id="KW-1185">Reference proteome</keyword>
<organism evidence="14 16">
    <name type="scientific">Rotaria sordida</name>
    <dbReference type="NCBI Taxonomy" id="392033"/>
    <lineage>
        <taxon>Eukaryota</taxon>
        <taxon>Metazoa</taxon>
        <taxon>Spiralia</taxon>
        <taxon>Gnathifera</taxon>
        <taxon>Rotifera</taxon>
        <taxon>Eurotatoria</taxon>
        <taxon>Bdelloidea</taxon>
        <taxon>Philodinida</taxon>
        <taxon>Philodinidae</taxon>
        <taxon>Rotaria</taxon>
    </lineage>
</organism>
<comment type="caution">
    <text evidence="14">The sequence shown here is derived from an EMBL/GenBank/DDBJ whole genome shotgun (WGS) entry which is preliminary data.</text>
</comment>
<dbReference type="Gene3D" id="3.30.420.390">
    <property type="match status" value="1"/>
</dbReference>
<comment type="subcellular location">
    <subcellularLocation>
        <location evidence="1 12">Golgi apparatus membrane</location>
        <topology evidence="1 12">Single-pass type II membrane protein</topology>
    </subcellularLocation>
</comment>
<comment type="catalytic activity">
    <reaction evidence="12">
        <text>N(4)-(alpha-D-Man-(1-&gt;3)-[alpha-D-Man-(1-&gt;3)-[alpha-D-Man-(1-&gt;6)]-alpha-D-Man-(1-&gt;6)]-beta-D-Man-(1-&gt;4)-beta-D-GlcNAc-(1-&gt;4)-beta-D-GlcNAc)-L-asparaginyl-[protein] (N-glucan mannose isomer 5A1,2) + UDP-N-acetyl-alpha-D-glucosamine = N(4)-{beta-D-GlcNAc-(1-&gt;2)-alpha-D-Man-(1-&gt;3)-[alpha-D-Man-(1-&gt;3)-[alpha-D-Man-(1-&gt;6)]-alpha-D-Man-(1-&gt;6)]-beta-D-Man-(1-&gt;4)-beta-D-GlcNAc-(1-&gt;4)-beta-D-GlcNAc}-L-asparaginyl-[protein] + UDP + H(+)</text>
        <dbReference type="Rhea" id="RHEA:11456"/>
        <dbReference type="Rhea" id="RHEA-COMP:14367"/>
        <dbReference type="Rhea" id="RHEA-COMP:14368"/>
        <dbReference type="ChEBI" id="CHEBI:15378"/>
        <dbReference type="ChEBI" id="CHEBI:57705"/>
        <dbReference type="ChEBI" id="CHEBI:58223"/>
        <dbReference type="ChEBI" id="CHEBI:59087"/>
        <dbReference type="ChEBI" id="CHEBI:60625"/>
        <dbReference type="EC" id="2.4.1.101"/>
    </reaction>
</comment>
<evidence type="ECO:0000256" key="11">
    <source>
        <dbReference type="ARBA" id="ARBA00023211"/>
    </source>
</evidence>
<dbReference type="EMBL" id="CAJNOL010010102">
    <property type="protein sequence ID" value="CAF1647597.1"/>
    <property type="molecule type" value="Genomic_DNA"/>
</dbReference>
<dbReference type="AlphaFoldDB" id="A0A815RM29"/>
<evidence type="ECO:0000313" key="16">
    <source>
        <dbReference type="Proteomes" id="UP000663854"/>
    </source>
</evidence>
<name>A0A815RM29_9BILA</name>
<evidence type="ECO:0000256" key="8">
    <source>
        <dbReference type="ARBA" id="ARBA00022989"/>
    </source>
</evidence>
<dbReference type="Pfam" id="PF18136">
    <property type="entry name" value="DNApol_Exo"/>
    <property type="match status" value="2"/>
</dbReference>
<dbReference type="UniPathway" id="UPA00378"/>
<dbReference type="InterPro" id="IPR004139">
    <property type="entry name" value="Glyco_trans_13"/>
</dbReference>
<dbReference type="GO" id="GO:0006264">
    <property type="term" value="P:mitochondrial DNA replication"/>
    <property type="evidence" value="ECO:0007669"/>
    <property type="project" value="TreeGrafter"/>
</dbReference>
<dbReference type="InterPro" id="IPR041336">
    <property type="entry name" value="DNApol_Exo"/>
</dbReference>
<keyword evidence="6 12" id="KW-0479">Metal-binding</keyword>
<proteinExistence type="inferred from homology"/>